<evidence type="ECO:0000313" key="1">
    <source>
        <dbReference type="EMBL" id="ABZ97797.1"/>
    </source>
</evidence>
<protein>
    <submittedName>
        <fullName evidence="1">Uncharacterized protein</fullName>
    </submittedName>
</protein>
<dbReference type="BioCyc" id="LBIF456481:LEPBI_RS08355-MONOMER"/>
<sequence length="69" mass="8066">MVLYWNSFLFLAAKEVRWDSDRFDDRTTGTVDQNLSSNTLAFDTIHRINNPKEVSYSFTSEPGYSSYFL</sequence>
<keyword evidence="2" id="KW-1185">Reference proteome</keyword>
<dbReference type="EMBL" id="CP000786">
    <property type="protein sequence ID" value="ABZ97797.1"/>
    <property type="molecule type" value="Genomic_DNA"/>
</dbReference>
<accession>B0SRK2</accession>
<name>B0SRK2_LEPBP</name>
<dbReference type="KEGG" id="lbi:LEPBI_I1691"/>
<dbReference type="AlphaFoldDB" id="B0SRK2"/>
<dbReference type="HOGENOM" id="CLU_2770827_0_0_12"/>
<organism evidence="1 2">
    <name type="scientific">Leptospira biflexa serovar Patoc (strain Patoc 1 / ATCC 23582 / Paris)</name>
    <dbReference type="NCBI Taxonomy" id="456481"/>
    <lineage>
        <taxon>Bacteria</taxon>
        <taxon>Pseudomonadati</taxon>
        <taxon>Spirochaetota</taxon>
        <taxon>Spirochaetia</taxon>
        <taxon>Leptospirales</taxon>
        <taxon>Leptospiraceae</taxon>
        <taxon>Leptospira</taxon>
    </lineage>
</organism>
<proteinExistence type="predicted"/>
<evidence type="ECO:0000313" key="2">
    <source>
        <dbReference type="Proteomes" id="UP000001847"/>
    </source>
</evidence>
<dbReference type="Proteomes" id="UP000001847">
    <property type="component" value="Chromosome I"/>
</dbReference>
<reference evidence="1 2" key="1">
    <citation type="journal article" date="2008" name="PLoS ONE">
        <title>Genome sequence of the saprophyte Leptospira biflexa provides insights into the evolution of Leptospira and the pathogenesis of leptospirosis.</title>
        <authorList>
            <person name="Picardeau M."/>
            <person name="Bulach D.M."/>
            <person name="Bouchier C."/>
            <person name="Zuerner R.L."/>
            <person name="Zidane N."/>
            <person name="Wilson P.J."/>
            <person name="Creno S."/>
            <person name="Kuczek E.S."/>
            <person name="Bommezzadri S."/>
            <person name="Davis J.C."/>
            <person name="McGrath A."/>
            <person name="Johnson M.J."/>
            <person name="Boursaux-Eude C."/>
            <person name="Seemann T."/>
            <person name="Rouy Z."/>
            <person name="Coppel R.L."/>
            <person name="Rood J.I."/>
            <person name="Lajus A."/>
            <person name="Davies J.K."/>
            <person name="Medigue C."/>
            <person name="Adler B."/>
        </authorList>
    </citation>
    <scope>NUCLEOTIDE SEQUENCE [LARGE SCALE GENOMIC DNA]</scope>
    <source>
        <strain evidence="2">Patoc 1 / ATCC 23582 / Paris</strain>
    </source>
</reference>
<gene>
    <name evidence="1" type="ordered locus">LEPBI_I1691</name>
</gene>